<sequence length="86" mass="9435">MRRSRYRGVPWSRLPRRPTPPTTPARPARAVASGNARSAPPGWPCAGRPCAWPPNGGWTTSRPRRSPRRPTSPNAPSSTTSAPRKR</sequence>
<protein>
    <submittedName>
        <fullName evidence="2">Uncharacterized protein</fullName>
    </submittedName>
</protein>
<evidence type="ECO:0000256" key="1">
    <source>
        <dbReference type="SAM" id="MobiDB-lite"/>
    </source>
</evidence>
<accession>A0ABV5G2F6</accession>
<dbReference type="Proteomes" id="UP001589575">
    <property type="component" value="Unassembled WGS sequence"/>
</dbReference>
<keyword evidence="3" id="KW-1185">Reference proteome</keyword>
<reference evidence="2 3" key="1">
    <citation type="submission" date="2024-09" db="EMBL/GenBank/DDBJ databases">
        <authorList>
            <person name="Sun Q."/>
            <person name="Mori K."/>
        </authorList>
    </citation>
    <scope>NUCLEOTIDE SEQUENCE [LARGE SCALE GENOMIC DNA]</scope>
    <source>
        <strain evidence="2 3">CCM 7609</strain>
    </source>
</reference>
<evidence type="ECO:0000313" key="2">
    <source>
        <dbReference type="EMBL" id="MFB9073118.1"/>
    </source>
</evidence>
<name>A0ABV5G2F6_9MICC</name>
<dbReference type="EMBL" id="JBHMFI010000001">
    <property type="protein sequence ID" value="MFB9073118.1"/>
    <property type="molecule type" value="Genomic_DNA"/>
</dbReference>
<organism evidence="2 3">
    <name type="scientific">Citricoccus parietis</name>
    <dbReference type="NCBI Taxonomy" id="592307"/>
    <lineage>
        <taxon>Bacteria</taxon>
        <taxon>Bacillati</taxon>
        <taxon>Actinomycetota</taxon>
        <taxon>Actinomycetes</taxon>
        <taxon>Micrococcales</taxon>
        <taxon>Micrococcaceae</taxon>
        <taxon>Citricoccus</taxon>
    </lineage>
</organism>
<proteinExistence type="predicted"/>
<gene>
    <name evidence="2" type="ORF">ACFFX0_18680</name>
</gene>
<comment type="caution">
    <text evidence="2">The sequence shown here is derived from an EMBL/GenBank/DDBJ whole genome shotgun (WGS) entry which is preliminary data.</text>
</comment>
<feature type="region of interest" description="Disordered" evidence="1">
    <location>
        <begin position="1"/>
        <end position="86"/>
    </location>
</feature>
<evidence type="ECO:0000313" key="3">
    <source>
        <dbReference type="Proteomes" id="UP001589575"/>
    </source>
</evidence>
<feature type="compositionally biased region" description="Low complexity" evidence="1">
    <location>
        <begin position="69"/>
        <end position="86"/>
    </location>
</feature>